<organism evidence="1">
    <name type="scientific">uncultured Caudovirales phage</name>
    <dbReference type="NCBI Taxonomy" id="2100421"/>
    <lineage>
        <taxon>Viruses</taxon>
        <taxon>Duplodnaviria</taxon>
        <taxon>Heunggongvirae</taxon>
        <taxon>Uroviricota</taxon>
        <taxon>Caudoviricetes</taxon>
        <taxon>Peduoviridae</taxon>
        <taxon>Maltschvirus</taxon>
        <taxon>Maltschvirus maltsch</taxon>
    </lineage>
</organism>
<reference evidence="1" key="1">
    <citation type="submission" date="2020-04" db="EMBL/GenBank/DDBJ databases">
        <authorList>
            <person name="Chiriac C."/>
            <person name="Salcher M."/>
            <person name="Ghai R."/>
            <person name="Kavagutti S V."/>
        </authorList>
    </citation>
    <scope>NUCLEOTIDE SEQUENCE</scope>
</reference>
<protein>
    <submittedName>
        <fullName evidence="1">Uncharacterized protein</fullName>
    </submittedName>
</protein>
<name>A0A6J5KTG0_9CAUD</name>
<proteinExistence type="predicted"/>
<evidence type="ECO:0000313" key="1">
    <source>
        <dbReference type="EMBL" id="CAB4123499.1"/>
    </source>
</evidence>
<gene>
    <name evidence="1" type="ORF">UFOVP46_21</name>
</gene>
<sequence length="102" mass="11363">MKKLLTAIQKAAADTASFVEHDIRRSALAHGWDKDVVANTHVSYEGGDFKVHTSPEHASRAFVHEYGNEATRPTAVIRKYNNNPGKASEAFVTHLQHHMRGK</sequence>
<dbReference type="EMBL" id="LR796174">
    <property type="protein sequence ID" value="CAB4123499.1"/>
    <property type="molecule type" value="Genomic_DNA"/>
</dbReference>
<accession>A0A6J5KTG0</accession>